<dbReference type="EMBL" id="ML996358">
    <property type="protein sequence ID" value="KAF2727065.1"/>
    <property type="molecule type" value="Genomic_DNA"/>
</dbReference>
<evidence type="ECO:0000313" key="2">
    <source>
        <dbReference type="EMBL" id="KAF2727065.1"/>
    </source>
</evidence>
<dbReference type="Proteomes" id="UP000799444">
    <property type="component" value="Unassembled WGS sequence"/>
</dbReference>
<keyword evidence="3" id="KW-1185">Reference proteome</keyword>
<dbReference type="OrthoDB" id="5429716at2759"/>
<feature type="transmembrane region" description="Helical" evidence="1">
    <location>
        <begin position="225"/>
        <end position="248"/>
    </location>
</feature>
<evidence type="ECO:0000256" key="1">
    <source>
        <dbReference type="SAM" id="Phobius"/>
    </source>
</evidence>
<comment type="caution">
    <text evidence="2">The sequence shown here is derived from an EMBL/GenBank/DDBJ whole genome shotgun (WGS) entry which is preliminary data.</text>
</comment>
<proteinExistence type="predicted"/>
<dbReference type="AlphaFoldDB" id="A0A9P4UWE1"/>
<name>A0A9P4UWE1_9PLEO</name>
<protein>
    <submittedName>
        <fullName evidence="2">Uncharacterized protein</fullName>
    </submittedName>
</protein>
<keyword evidence="1" id="KW-0812">Transmembrane</keyword>
<keyword evidence="1" id="KW-1133">Transmembrane helix</keyword>
<evidence type="ECO:0000313" key="3">
    <source>
        <dbReference type="Proteomes" id="UP000799444"/>
    </source>
</evidence>
<keyword evidence="1" id="KW-0472">Membrane</keyword>
<gene>
    <name evidence="2" type="ORF">EJ04DRAFT_596189</name>
</gene>
<organism evidence="2 3">
    <name type="scientific">Polyplosphaeria fusca</name>
    <dbReference type="NCBI Taxonomy" id="682080"/>
    <lineage>
        <taxon>Eukaryota</taxon>
        <taxon>Fungi</taxon>
        <taxon>Dikarya</taxon>
        <taxon>Ascomycota</taxon>
        <taxon>Pezizomycotina</taxon>
        <taxon>Dothideomycetes</taxon>
        <taxon>Pleosporomycetidae</taxon>
        <taxon>Pleosporales</taxon>
        <taxon>Tetraplosphaeriaceae</taxon>
        <taxon>Polyplosphaeria</taxon>
    </lineage>
</organism>
<sequence>MATTTSVSSRSNLGPLTTTFIPPSACSQKVIRCTGCFKAFLGQSCSSQSTRVVPSDDAHCWPTATSYPNNNPPFRGLGFYSPGLLCPSGYTSACTATFGSTSTVANAGPVAGQFQFALLQGETAVGCCPTGFTCTQVLSPPGQTCQSMVNSGTVAVGSCKEGAGITVIETSVPNESALSILAPLIQINWQSSDLPASTTTKTPASSSATASTLSAAASTKGLSTAAIVGITIGSVVVLLVILTAGICIRTRKTRQTTQHLSSRPVAAGVAADAKGSLGELESNNIAYELPVQIPLRELEAENRSVDVADRKSSNAASA</sequence>
<accession>A0A9P4UWE1</accession>
<reference evidence="2" key="1">
    <citation type="journal article" date="2020" name="Stud. Mycol.">
        <title>101 Dothideomycetes genomes: a test case for predicting lifestyles and emergence of pathogens.</title>
        <authorList>
            <person name="Haridas S."/>
            <person name="Albert R."/>
            <person name="Binder M."/>
            <person name="Bloem J."/>
            <person name="Labutti K."/>
            <person name="Salamov A."/>
            <person name="Andreopoulos B."/>
            <person name="Baker S."/>
            <person name="Barry K."/>
            <person name="Bills G."/>
            <person name="Bluhm B."/>
            <person name="Cannon C."/>
            <person name="Castanera R."/>
            <person name="Culley D."/>
            <person name="Daum C."/>
            <person name="Ezra D."/>
            <person name="Gonzalez J."/>
            <person name="Henrissat B."/>
            <person name="Kuo A."/>
            <person name="Liang C."/>
            <person name="Lipzen A."/>
            <person name="Lutzoni F."/>
            <person name="Magnuson J."/>
            <person name="Mondo S."/>
            <person name="Nolan M."/>
            <person name="Ohm R."/>
            <person name="Pangilinan J."/>
            <person name="Park H.-J."/>
            <person name="Ramirez L."/>
            <person name="Alfaro M."/>
            <person name="Sun H."/>
            <person name="Tritt A."/>
            <person name="Yoshinaga Y."/>
            <person name="Zwiers L.-H."/>
            <person name="Turgeon B."/>
            <person name="Goodwin S."/>
            <person name="Spatafora J."/>
            <person name="Crous P."/>
            <person name="Grigoriev I."/>
        </authorList>
    </citation>
    <scope>NUCLEOTIDE SEQUENCE</scope>
    <source>
        <strain evidence="2">CBS 125425</strain>
    </source>
</reference>